<keyword evidence="4" id="KW-1185">Reference proteome</keyword>
<dbReference type="SUPFAM" id="SSF88946">
    <property type="entry name" value="Sigma2 domain of RNA polymerase sigma factors"/>
    <property type="match status" value="1"/>
</dbReference>
<dbReference type="EMBL" id="CP010429">
    <property type="protein sequence ID" value="AKD57141.1"/>
    <property type="molecule type" value="Genomic_DNA"/>
</dbReference>
<dbReference type="AlphaFoldDB" id="A0A0E3V9H2"/>
<protein>
    <recommendedName>
        <fullName evidence="2">RNA polymerase sigma-70 region 2 domain-containing protein</fullName>
    </recommendedName>
</protein>
<keyword evidence="1" id="KW-1133">Transmembrane helix</keyword>
<dbReference type="GO" id="GO:0003700">
    <property type="term" value="F:DNA-binding transcription factor activity"/>
    <property type="evidence" value="ECO:0007669"/>
    <property type="project" value="InterPro"/>
</dbReference>
<dbReference type="Pfam" id="PF04542">
    <property type="entry name" value="Sigma70_r2"/>
    <property type="match status" value="1"/>
</dbReference>
<dbReference type="RefSeq" id="WP_046576730.1">
    <property type="nucleotide sequence ID" value="NZ_CP010429.1"/>
</dbReference>
<evidence type="ECO:0000256" key="1">
    <source>
        <dbReference type="SAM" id="Phobius"/>
    </source>
</evidence>
<dbReference type="GO" id="GO:0006352">
    <property type="term" value="P:DNA-templated transcription initiation"/>
    <property type="evidence" value="ECO:0007669"/>
    <property type="project" value="InterPro"/>
</dbReference>
<reference evidence="3 4" key="1">
    <citation type="journal article" date="2014" name="Curr. Microbiol.">
        <title>Spirosoma radiotolerans sp. nov., a gamma-radiation-resistant bacterium isolated from gamma ray-irradiated soil.</title>
        <authorList>
            <person name="Lee J.J."/>
            <person name="Srinivasan S."/>
            <person name="Lim S."/>
            <person name="Joe M."/>
            <person name="Im S."/>
            <person name="Bae S.I."/>
            <person name="Park K.R."/>
            <person name="Han J.H."/>
            <person name="Park S.H."/>
            <person name="Joo B.M."/>
            <person name="Park S.J."/>
            <person name="Kim M.K."/>
        </authorList>
    </citation>
    <scope>NUCLEOTIDE SEQUENCE [LARGE SCALE GENOMIC DNA]</scope>
    <source>
        <strain evidence="3 4">DG5A</strain>
    </source>
</reference>
<dbReference type="PATRIC" id="fig|1379870.5.peg.4718"/>
<dbReference type="InterPro" id="IPR007627">
    <property type="entry name" value="RNA_pol_sigma70_r2"/>
</dbReference>
<proteinExistence type="predicted"/>
<dbReference type="Gene3D" id="1.10.1740.10">
    <property type="match status" value="1"/>
</dbReference>
<keyword evidence="1" id="KW-0472">Membrane</keyword>
<feature type="domain" description="RNA polymerase sigma-70 region 2" evidence="2">
    <location>
        <begin position="26"/>
        <end position="95"/>
    </location>
</feature>
<dbReference type="KEGG" id="srd:SD10_21825"/>
<organism evidence="3 4">
    <name type="scientific">Spirosoma radiotolerans</name>
    <dbReference type="NCBI Taxonomy" id="1379870"/>
    <lineage>
        <taxon>Bacteria</taxon>
        <taxon>Pseudomonadati</taxon>
        <taxon>Bacteroidota</taxon>
        <taxon>Cytophagia</taxon>
        <taxon>Cytophagales</taxon>
        <taxon>Cytophagaceae</taxon>
        <taxon>Spirosoma</taxon>
    </lineage>
</organism>
<evidence type="ECO:0000313" key="3">
    <source>
        <dbReference type="EMBL" id="AKD57141.1"/>
    </source>
</evidence>
<dbReference type="HOGENOM" id="CLU_047691_16_1_10"/>
<name>A0A0E3V9H2_9BACT</name>
<evidence type="ECO:0000313" key="4">
    <source>
        <dbReference type="Proteomes" id="UP000033054"/>
    </source>
</evidence>
<dbReference type="Proteomes" id="UP000033054">
    <property type="component" value="Chromosome"/>
</dbReference>
<gene>
    <name evidence="3" type="ORF">SD10_21825</name>
</gene>
<accession>A0A0E3V9H2</accession>
<dbReference type="InterPro" id="IPR013325">
    <property type="entry name" value="RNA_pol_sigma_r2"/>
</dbReference>
<sequence>MGLTRLSDERLLELLRANKSEGLVFFYQHSYPTVERYVQANQGTAEEARDVFHDTLLIVLNKVDKPDFQLTASLNTYVVSISKHLWLQHLKRKKRFASLDVDELDPPADESADTAAKLSPFKLIGAILSSITATCLTLLTALFFQRKSIDALMHEMGYANRHTAQNQKYKCLMQARRQGRALLDRIDE</sequence>
<dbReference type="OrthoDB" id="1116697at2"/>
<feature type="transmembrane region" description="Helical" evidence="1">
    <location>
        <begin position="123"/>
        <end position="144"/>
    </location>
</feature>
<keyword evidence="1" id="KW-0812">Transmembrane</keyword>
<dbReference type="STRING" id="1379870.SD10_21825"/>
<evidence type="ECO:0000259" key="2">
    <source>
        <dbReference type="Pfam" id="PF04542"/>
    </source>
</evidence>